<sequence>MKKIYYLLFISIISIFLMSCGNYFNPRYYYNSRGSSSEGNVPDNPDIGGGGEGLSPEDDPFNNDNGDKPWNDPNYGGFTLNLDELVIRADFDGNNRPTYRLEKGTWTSHNPAKNSYKNGGNLSSAAGSFTIGNVTYYMYKGKNPTYDPNSSYNQSSRMERFYFYHLVGSSAGKPVDNYLICIDSYSKLVFAFGVPTKWEWAVIKWMPIAWGAVELGWETDSETGKPIYFNNTDGVQYFYEYDPVGIVLPDNTIKIYDWCLNSIAGNRYGPRVEGNVINLDRPIASKDVAGRSPYMPIKVEAGTKDNVTIMAKSLKNVSVKSREAVFGIMGSPKNNAWFTYTIAGTAYNNEMGSGVLQNIENLDPRSESTTGMIYLSETKDISVGGQVNFSSQIVAEVRSIEKGATIELASRVDKYNKETGFADTAKFGQRGSGNMAAVSAPILKLKYDVDNEQFVVDTENSVMSNNDLSTTISSYPADFTLKRGETKDITIRYKWMKGNDTSNGEEFEITYTLKFESVQ</sequence>
<dbReference type="STRING" id="565034.BHWA1_00877"/>
<keyword evidence="2" id="KW-0812">Transmembrane</keyword>
<keyword evidence="2" id="KW-0472">Membrane</keyword>
<dbReference type="EMBL" id="CP001357">
    <property type="protein sequence ID" value="ACN83370.1"/>
    <property type="molecule type" value="Genomic_DNA"/>
</dbReference>
<reference evidence="3 4" key="1">
    <citation type="journal article" date="2009" name="PLoS ONE">
        <title>Genome sequence of the pathogenic intestinal spirochete Brachyspira hyodysenteriae reveals adaptations to its lifestyle in the porcine large intestine.</title>
        <authorList>
            <person name="Bellgard M.I."/>
            <person name="Wanchanthuek P."/>
            <person name="La T."/>
            <person name="Ryan K."/>
            <person name="Moolhuijzen P."/>
            <person name="Albertyn Z."/>
            <person name="Shaban B."/>
            <person name="Motro Y."/>
            <person name="Dunn D.S."/>
            <person name="Schibeci D."/>
            <person name="Hunter A."/>
            <person name="Barrero R."/>
            <person name="Phillips N.D."/>
            <person name="Hampson D.J."/>
        </authorList>
    </citation>
    <scope>NUCLEOTIDE SEQUENCE [LARGE SCALE GENOMIC DNA]</scope>
    <source>
        <strain evidence="4">ATCC 49526 / WA1</strain>
    </source>
</reference>
<evidence type="ECO:0000313" key="3">
    <source>
        <dbReference type="EMBL" id="ACN83370.1"/>
    </source>
</evidence>
<accession>A0A3B6VA13</accession>
<feature type="transmembrane region" description="Helical" evidence="2">
    <location>
        <begin position="5"/>
        <end position="24"/>
    </location>
</feature>
<dbReference type="KEGG" id="bhy:BHWA1_00877"/>
<dbReference type="Proteomes" id="UP000001803">
    <property type="component" value="Chromosome"/>
</dbReference>
<dbReference type="AlphaFoldDB" id="A0A3B6VA13"/>
<feature type="region of interest" description="Disordered" evidence="1">
    <location>
        <begin position="34"/>
        <end position="68"/>
    </location>
</feature>
<gene>
    <name evidence="3" type="ordered locus">BHWA1_00877</name>
</gene>
<dbReference type="PROSITE" id="PS51257">
    <property type="entry name" value="PROKAR_LIPOPROTEIN"/>
    <property type="match status" value="1"/>
</dbReference>
<dbReference type="RefSeq" id="WP_012670419.1">
    <property type="nucleotide sequence ID" value="NC_012225.1"/>
</dbReference>
<protein>
    <submittedName>
        <fullName evidence="3">Uncharacterized protein</fullName>
    </submittedName>
</protein>
<evidence type="ECO:0000256" key="1">
    <source>
        <dbReference type="SAM" id="MobiDB-lite"/>
    </source>
</evidence>
<keyword evidence="2" id="KW-1133">Transmembrane helix</keyword>
<evidence type="ECO:0000256" key="2">
    <source>
        <dbReference type="SAM" id="Phobius"/>
    </source>
</evidence>
<proteinExistence type="predicted"/>
<keyword evidence="4" id="KW-1185">Reference proteome</keyword>
<name>A0A3B6VA13_BRAHW</name>
<evidence type="ECO:0000313" key="4">
    <source>
        <dbReference type="Proteomes" id="UP000001803"/>
    </source>
</evidence>
<organism evidence="3 4">
    <name type="scientific">Brachyspira hyodysenteriae (strain ATCC 49526 / WA1)</name>
    <dbReference type="NCBI Taxonomy" id="565034"/>
    <lineage>
        <taxon>Bacteria</taxon>
        <taxon>Pseudomonadati</taxon>
        <taxon>Spirochaetota</taxon>
        <taxon>Spirochaetia</taxon>
        <taxon>Brachyspirales</taxon>
        <taxon>Brachyspiraceae</taxon>
        <taxon>Brachyspira</taxon>
    </lineage>
</organism>
<dbReference type="GeneID" id="63961987"/>